<comment type="caution">
    <text evidence="1">The sequence shown here is derived from an EMBL/GenBank/DDBJ whole genome shotgun (WGS) entry which is preliminary data.</text>
</comment>
<evidence type="ECO:0008006" key="3">
    <source>
        <dbReference type="Google" id="ProtNLM"/>
    </source>
</evidence>
<proteinExistence type="predicted"/>
<protein>
    <recommendedName>
        <fullName evidence="3">Lipoprotein</fullName>
    </recommendedName>
</protein>
<organism evidence="1 2">
    <name type="scientific">Shewanella sairae</name>
    <dbReference type="NCBI Taxonomy" id="190310"/>
    <lineage>
        <taxon>Bacteria</taxon>
        <taxon>Pseudomonadati</taxon>
        <taxon>Pseudomonadota</taxon>
        <taxon>Gammaproteobacteria</taxon>
        <taxon>Alteromonadales</taxon>
        <taxon>Shewanellaceae</taxon>
        <taxon>Shewanella</taxon>
    </lineage>
</organism>
<sequence>MSNLLKLCVVTVLIGLLVGCSEKSVPAPENNNAALQQSTTSLNNVAEGPNNSCNQTWFTKVEQQLTSGDDQGHGPDLGSLEWRSVIEFKLGIRGQATLPAKDTELWCDYINSHYIK</sequence>
<reference evidence="1" key="1">
    <citation type="submission" date="2021-05" db="EMBL/GenBank/DDBJ databases">
        <title>Molecular characterization for Shewanella algae harboring chromosomal blaOXA-55-like strains isolated from clinical and environment sample.</title>
        <authorList>
            <person name="Ohama Y."/>
            <person name="Aoki K."/>
            <person name="Harada S."/>
            <person name="Moriya K."/>
            <person name="Ishii Y."/>
            <person name="Tateda K."/>
        </authorList>
    </citation>
    <scope>NUCLEOTIDE SEQUENCE</scope>
    <source>
        <strain evidence="1">JCM 11563</strain>
    </source>
</reference>
<evidence type="ECO:0000313" key="2">
    <source>
        <dbReference type="Proteomes" id="UP000887104"/>
    </source>
</evidence>
<name>A0ABQ4PBS7_9GAMM</name>
<dbReference type="Proteomes" id="UP000887104">
    <property type="component" value="Unassembled WGS sequence"/>
</dbReference>
<dbReference type="EMBL" id="BPEY01000025">
    <property type="protein sequence ID" value="GIU44985.1"/>
    <property type="molecule type" value="Genomic_DNA"/>
</dbReference>
<dbReference type="PROSITE" id="PS51257">
    <property type="entry name" value="PROKAR_LIPOPROTEIN"/>
    <property type="match status" value="1"/>
</dbReference>
<keyword evidence="2" id="KW-1185">Reference proteome</keyword>
<dbReference type="RefSeq" id="WP_246616136.1">
    <property type="nucleotide sequence ID" value="NZ_BPEY01000025.1"/>
</dbReference>
<evidence type="ECO:0000313" key="1">
    <source>
        <dbReference type="EMBL" id="GIU44985.1"/>
    </source>
</evidence>
<accession>A0ABQ4PBS7</accession>
<gene>
    <name evidence="1" type="ORF">TUM4438_17440</name>
</gene>